<dbReference type="InterPro" id="IPR015421">
    <property type="entry name" value="PyrdxlP-dep_Trfase_major"/>
</dbReference>
<dbReference type="SUPFAM" id="SSF53383">
    <property type="entry name" value="PLP-dependent transferases"/>
    <property type="match status" value="1"/>
</dbReference>
<dbReference type="PANTHER" id="PTHR42858">
    <property type="entry name" value="AMINOTRANSFERASE"/>
    <property type="match status" value="1"/>
</dbReference>
<accession>A0AAN9YRI6</accession>
<keyword evidence="2" id="KW-0808">Transferase</keyword>
<reference evidence="2 3" key="1">
    <citation type="submission" date="2024-02" db="EMBL/GenBank/DDBJ databases">
        <title>De novo assembly and annotation of 12 fungi associated with fruit tree decline syndrome in Ontario, Canada.</title>
        <authorList>
            <person name="Sulman M."/>
            <person name="Ellouze W."/>
            <person name="Ilyukhin E."/>
        </authorList>
    </citation>
    <scope>NUCLEOTIDE SEQUENCE [LARGE SCALE GENOMIC DNA]</scope>
    <source>
        <strain evidence="2 3">M11/M66-122</strain>
    </source>
</reference>
<dbReference type="AlphaFoldDB" id="A0AAN9YRI6"/>
<dbReference type="PANTHER" id="PTHR42858:SF1">
    <property type="entry name" value="LD15494P"/>
    <property type="match status" value="1"/>
</dbReference>
<dbReference type="InterPro" id="IPR004839">
    <property type="entry name" value="Aminotransferase_I/II_large"/>
</dbReference>
<sequence length="552" mass="58616">MKETKKPINLLRGWPAFSLLPAAALRAAAQRALSDPAIFEPGLEYGPDPGYQPLREALAHWLSAFYSPSPSSSSGDGAIRGNASIWETGNYSYSHPPDPDRITITGGASQSAACVLQSFTDPARTRAVWMVAPCYFLACPIFADAGFVSTGGGSDSSSGVSGSNKRLRAVPEDDEGIDLEFLERGLRAVDAEWEEAEAGRRGGGYKDPGPYRKIYRHVIYCVPSFANPSGKTMSLARREGLVRLAREFDALVICDDVYDHLQWPSLDTATATATDATSSSHPLSGRKALLPRLIDIDLALGASRHDPPSSPPSSTPPAFFGHVVSNGSFSKLSGPGVRTGWTESSAAFARGLSQTGSTRSGGAPSQLTATIVAELLRAGDLDAHIDRVLKPAYQRRHALLVAAVERCLVAPPAVRARVRGRRSLVAASGGGEDGDGEDIYGGFFVWVSFGGGGGGGGVPPARVIAERCLAEENLVIGHGDLFEVHGDGDDEATQFAHDVRLCFAWEDEADLVEGVERLARVIGRMIEEGDAGLGEDAAWRRKAEDGGIDQMK</sequence>
<evidence type="ECO:0000313" key="2">
    <source>
        <dbReference type="EMBL" id="KAK7751385.1"/>
    </source>
</evidence>
<dbReference type="InterPro" id="IPR015422">
    <property type="entry name" value="PyrdxlP-dep_Trfase_small"/>
</dbReference>
<dbReference type="Gene3D" id="3.40.640.10">
    <property type="entry name" value="Type I PLP-dependent aspartate aminotransferase-like (Major domain)"/>
    <property type="match status" value="1"/>
</dbReference>
<name>A0AAN9YRI6_9PEZI</name>
<dbReference type="GO" id="GO:0047536">
    <property type="term" value="F:2-aminoadipate transaminase activity"/>
    <property type="evidence" value="ECO:0007669"/>
    <property type="project" value="TreeGrafter"/>
</dbReference>
<dbReference type="EMBL" id="JAKJXP020000050">
    <property type="protein sequence ID" value="KAK7751385.1"/>
    <property type="molecule type" value="Genomic_DNA"/>
</dbReference>
<evidence type="ECO:0000313" key="3">
    <source>
        <dbReference type="Proteomes" id="UP001320420"/>
    </source>
</evidence>
<organism evidence="2 3">
    <name type="scientific">Diatrype stigma</name>
    <dbReference type="NCBI Taxonomy" id="117547"/>
    <lineage>
        <taxon>Eukaryota</taxon>
        <taxon>Fungi</taxon>
        <taxon>Dikarya</taxon>
        <taxon>Ascomycota</taxon>
        <taxon>Pezizomycotina</taxon>
        <taxon>Sordariomycetes</taxon>
        <taxon>Xylariomycetidae</taxon>
        <taxon>Xylariales</taxon>
        <taxon>Diatrypaceae</taxon>
        <taxon>Diatrype</taxon>
    </lineage>
</organism>
<protein>
    <submittedName>
        <fullName evidence="2">Valine--pyruvate aminotransferase</fullName>
    </submittedName>
</protein>
<keyword evidence="3" id="KW-1185">Reference proteome</keyword>
<evidence type="ECO:0000259" key="1">
    <source>
        <dbReference type="Pfam" id="PF00155"/>
    </source>
</evidence>
<comment type="caution">
    <text evidence="2">The sequence shown here is derived from an EMBL/GenBank/DDBJ whole genome shotgun (WGS) entry which is preliminary data.</text>
</comment>
<feature type="domain" description="Aminotransferase class I/classII large" evidence="1">
    <location>
        <begin position="217"/>
        <end position="407"/>
    </location>
</feature>
<dbReference type="Proteomes" id="UP001320420">
    <property type="component" value="Unassembled WGS sequence"/>
</dbReference>
<dbReference type="Pfam" id="PF00155">
    <property type="entry name" value="Aminotran_1_2"/>
    <property type="match status" value="1"/>
</dbReference>
<dbReference type="InterPro" id="IPR015424">
    <property type="entry name" value="PyrdxlP-dep_Trfase"/>
</dbReference>
<dbReference type="CDD" id="cd00609">
    <property type="entry name" value="AAT_like"/>
    <property type="match status" value="1"/>
</dbReference>
<dbReference type="GO" id="GO:0030170">
    <property type="term" value="F:pyridoxal phosphate binding"/>
    <property type="evidence" value="ECO:0007669"/>
    <property type="project" value="InterPro"/>
</dbReference>
<gene>
    <name evidence="2" type="primary">YEY2</name>
    <name evidence="2" type="ORF">SLS62_006641</name>
</gene>
<proteinExistence type="predicted"/>
<dbReference type="Gene3D" id="3.90.1150.10">
    <property type="entry name" value="Aspartate Aminotransferase, domain 1"/>
    <property type="match status" value="1"/>
</dbReference>
<keyword evidence="2" id="KW-0032">Aminotransferase</keyword>